<protein>
    <submittedName>
        <fullName evidence="2">Uncharacterized protein</fullName>
    </submittedName>
</protein>
<gene>
    <name evidence="1" type="ORF">PGLA1383_LOCUS40243</name>
    <name evidence="2" type="ORF">PGLA2088_LOCUS25651</name>
</gene>
<reference evidence="2" key="1">
    <citation type="submission" date="2021-02" db="EMBL/GenBank/DDBJ databases">
        <authorList>
            <person name="Dougan E. K."/>
            <person name="Rhodes N."/>
            <person name="Thang M."/>
            <person name="Chan C."/>
        </authorList>
    </citation>
    <scope>NUCLEOTIDE SEQUENCE</scope>
</reference>
<organism evidence="2 3">
    <name type="scientific">Polarella glacialis</name>
    <name type="common">Dinoflagellate</name>
    <dbReference type="NCBI Taxonomy" id="89957"/>
    <lineage>
        <taxon>Eukaryota</taxon>
        <taxon>Sar</taxon>
        <taxon>Alveolata</taxon>
        <taxon>Dinophyceae</taxon>
        <taxon>Suessiales</taxon>
        <taxon>Suessiaceae</taxon>
        <taxon>Polarella</taxon>
    </lineage>
</organism>
<name>A0A813JRN6_POLGL</name>
<dbReference type="Proteomes" id="UP000626109">
    <property type="component" value="Unassembled WGS sequence"/>
</dbReference>
<evidence type="ECO:0000313" key="4">
    <source>
        <dbReference type="Proteomes" id="UP000654075"/>
    </source>
</evidence>
<dbReference type="AlphaFoldDB" id="A0A813JRN6"/>
<accession>A0A813JRN6</accession>
<evidence type="ECO:0000313" key="1">
    <source>
        <dbReference type="EMBL" id="CAE8622883.1"/>
    </source>
</evidence>
<proteinExistence type="predicted"/>
<dbReference type="Proteomes" id="UP000654075">
    <property type="component" value="Unassembled WGS sequence"/>
</dbReference>
<dbReference type="EMBL" id="CAJNNW010026817">
    <property type="protein sequence ID" value="CAE8687906.1"/>
    <property type="molecule type" value="Genomic_DNA"/>
</dbReference>
<dbReference type="EMBL" id="CAJNNV010028076">
    <property type="protein sequence ID" value="CAE8622883.1"/>
    <property type="molecule type" value="Genomic_DNA"/>
</dbReference>
<sequence length="100" mass="11112">MSRLLVVSERMPTLLGRGGEVKLETGLSPAEACEGGPRPPCVPNSAELRLNFPTLLCPGRERARLQSEGEESPIAFAQAALQAFRHRERIISRRRDSFRI</sequence>
<evidence type="ECO:0000313" key="2">
    <source>
        <dbReference type="EMBL" id="CAE8687906.1"/>
    </source>
</evidence>
<evidence type="ECO:0000313" key="3">
    <source>
        <dbReference type="Proteomes" id="UP000626109"/>
    </source>
</evidence>
<comment type="caution">
    <text evidence="2">The sequence shown here is derived from an EMBL/GenBank/DDBJ whole genome shotgun (WGS) entry which is preliminary data.</text>
</comment>
<keyword evidence="4" id="KW-1185">Reference proteome</keyword>